<dbReference type="PANTHER" id="PTHR43634">
    <property type="entry name" value="OW CONDUCTANCE MECHANOSENSITIVE CHANNEL"/>
    <property type="match status" value="1"/>
</dbReference>
<dbReference type="InterPro" id="IPR011066">
    <property type="entry name" value="MscS_channel_C_sf"/>
</dbReference>
<evidence type="ECO:0000313" key="12">
    <source>
        <dbReference type="Proteomes" id="UP000434052"/>
    </source>
</evidence>
<dbReference type="OrthoDB" id="9775207at2"/>
<organism evidence="11 12">
    <name type="scientific">Oceanidesulfovibrio marinus</name>
    <dbReference type="NCBI Taxonomy" id="370038"/>
    <lineage>
        <taxon>Bacteria</taxon>
        <taxon>Pseudomonadati</taxon>
        <taxon>Thermodesulfobacteriota</taxon>
        <taxon>Desulfovibrionia</taxon>
        <taxon>Desulfovibrionales</taxon>
        <taxon>Desulfovibrionaceae</taxon>
        <taxon>Oceanidesulfovibrio</taxon>
    </lineage>
</organism>
<keyword evidence="6 8" id="KW-0472">Membrane</keyword>
<protein>
    <recommendedName>
        <fullName evidence="13">MscS family membrane protein</fullName>
    </recommendedName>
</protein>
<feature type="transmembrane region" description="Helical" evidence="8">
    <location>
        <begin position="456"/>
        <end position="480"/>
    </location>
</feature>
<evidence type="ECO:0000259" key="10">
    <source>
        <dbReference type="Pfam" id="PF21082"/>
    </source>
</evidence>
<dbReference type="PANTHER" id="PTHR43634:SF2">
    <property type="entry name" value="LOW CONDUCTANCE MECHANOSENSITIVE CHANNEL YNAI"/>
    <property type="match status" value="1"/>
</dbReference>
<dbReference type="InterPro" id="IPR010920">
    <property type="entry name" value="LSM_dom_sf"/>
</dbReference>
<evidence type="ECO:0000256" key="2">
    <source>
        <dbReference type="ARBA" id="ARBA00008017"/>
    </source>
</evidence>
<comment type="caution">
    <text evidence="11">The sequence shown here is derived from an EMBL/GenBank/DDBJ whole genome shotgun (WGS) entry which is preliminary data.</text>
</comment>
<dbReference type="AlphaFoldDB" id="A0A6P1ZDC9"/>
<feature type="transmembrane region" description="Helical" evidence="8">
    <location>
        <begin position="342"/>
        <end position="366"/>
    </location>
</feature>
<evidence type="ECO:0000313" key="11">
    <source>
        <dbReference type="EMBL" id="TVM30845.1"/>
    </source>
</evidence>
<dbReference type="GO" id="GO:0005886">
    <property type="term" value="C:plasma membrane"/>
    <property type="evidence" value="ECO:0007669"/>
    <property type="project" value="UniProtKB-SubCell"/>
</dbReference>
<evidence type="ECO:0000256" key="5">
    <source>
        <dbReference type="ARBA" id="ARBA00022989"/>
    </source>
</evidence>
<dbReference type="Gene3D" id="2.30.30.60">
    <property type="match status" value="1"/>
</dbReference>
<evidence type="ECO:0000256" key="7">
    <source>
        <dbReference type="SAM" id="MobiDB-lite"/>
    </source>
</evidence>
<accession>A0A6P1ZDC9</accession>
<dbReference type="EMBL" id="QMIF01000019">
    <property type="protein sequence ID" value="TVM30845.1"/>
    <property type="molecule type" value="Genomic_DNA"/>
</dbReference>
<dbReference type="InterPro" id="IPR006685">
    <property type="entry name" value="MscS_channel_2nd"/>
</dbReference>
<feature type="transmembrane region" description="Helical" evidence="8">
    <location>
        <begin position="486"/>
        <end position="502"/>
    </location>
</feature>
<dbReference type="Pfam" id="PF21082">
    <property type="entry name" value="MS_channel_3rd"/>
    <property type="match status" value="1"/>
</dbReference>
<evidence type="ECO:0000256" key="3">
    <source>
        <dbReference type="ARBA" id="ARBA00022475"/>
    </source>
</evidence>
<gene>
    <name evidence="11" type="ORF">DQK91_19920</name>
</gene>
<dbReference type="RefSeq" id="WP_144307166.1">
    <property type="nucleotide sequence ID" value="NZ_QMIF01000019.1"/>
</dbReference>
<proteinExistence type="inferred from homology"/>
<feature type="domain" description="Mechanosensitive ion channel MscS" evidence="9">
    <location>
        <begin position="504"/>
        <end position="569"/>
    </location>
</feature>
<dbReference type="GO" id="GO:0008381">
    <property type="term" value="F:mechanosensitive monoatomic ion channel activity"/>
    <property type="evidence" value="ECO:0007669"/>
    <property type="project" value="UniProtKB-ARBA"/>
</dbReference>
<evidence type="ECO:0008006" key="13">
    <source>
        <dbReference type="Google" id="ProtNLM"/>
    </source>
</evidence>
<dbReference type="InterPro" id="IPR049278">
    <property type="entry name" value="MS_channel_C"/>
</dbReference>
<dbReference type="SUPFAM" id="SSF50182">
    <property type="entry name" value="Sm-like ribonucleoproteins"/>
    <property type="match status" value="1"/>
</dbReference>
<evidence type="ECO:0000256" key="4">
    <source>
        <dbReference type="ARBA" id="ARBA00022692"/>
    </source>
</evidence>
<comment type="subcellular location">
    <subcellularLocation>
        <location evidence="1">Cell membrane</location>
        <topology evidence="1">Multi-pass membrane protein</topology>
    </subcellularLocation>
</comment>
<evidence type="ECO:0000259" key="9">
    <source>
        <dbReference type="Pfam" id="PF00924"/>
    </source>
</evidence>
<dbReference type="Proteomes" id="UP000434052">
    <property type="component" value="Unassembled WGS sequence"/>
</dbReference>
<dbReference type="InterPro" id="IPR045042">
    <property type="entry name" value="YnaI-like"/>
</dbReference>
<feature type="transmembrane region" description="Helical" evidence="8">
    <location>
        <begin position="387"/>
        <end position="411"/>
    </location>
</feature>
<dbReference type="Pfam" id="PF00924">
    <property type="entry name" value="MS_channel_2nd"/>
    <property type="match status" value="1"/>
</dbReference>
<name>A0A6P1ZDC9_9BACT</name>
<sequence>MKLFWRLILILGIILAVGGYLAERETRLSPDLSQVDIQQCERGTPREAIASFLRSMHRYEEDNQFGFSCLVPLVASPEEIKEEIDKSVILLRARQLLLLLENLDFQMEDIVSDRIDVDKVTLPFTYQNKSVDITMLRADTGWFFDPSMFKSAEFRSTYQTLQDTFERFTRSDMQGDTFVPDLMSPYRTLYTLRAGVEGLDAEGMTDALKTMDMSEFLPPERSVYGPVLAVMLYRIITLHSTLQLEELSADPTTTRQPIFLVVPGLGTVTMHVVTQENGVKAWKFTPKSLEVAWKSYDDIMRNLMVQGVDPFIGVRLSLHTRLDDLVQKHARGLLVYFLKSNLYKWIIIFVLLVATPLLCRVSSWLANRILTTVESRLPSGVSGYKHFVLPAQILLVAFVWLKTILILFPYRGLMVATLYSLEIMMIGTMVWVVLLGVGVLTEILTAGRSASIRGTMLLIIGQIVKILAILAGLVAIANLFNQNSTRIVAALGIGGIALALAGKDTLENIFGTLVIMTTRPFAVGDWILVDQVEGTVEKVGVRSTSIRTFYNSEVTVPNAKFITSPVDNMGRRTWRRYKTFIGVAYDTPIENVNEFVQGLRQIVLDRPTMNKENFHIVVNDFGPWSLNIMVYVFFKTADWAEELKERHRFIMDTLALAETMGISITVPESIVHLRQDEASAQAERTGPSMVTAKISSD</sequence>
<reference evidence="11 12" key="1">
    <citation type="submission" date="2018-06" db="EMBL/GenBank/DDBJ databases">
        <title>Complete genome of Desulfovibrio marinus P48SEP.</title>
        <authorList>
            <person name="Crispim J.S."/>
            <person name="Vidigal P.M.P."/>
            <person name="Silva L.C.F."/>
            <person name="Araujo L.C."/>
            <person name="Laguardia C.N."/>
            <person name="Dias R.S."/>
            <person name="Sousa M.P."/>
            <person name="Paula S.O."/>
            <person name="Silva C."/>
        </authorList>
    </citation>
    <scope>NUCLEOTIDE SEQUENCE [LARGE SCALE GENOMIC DNA]</scope>
    <source>
        <strain evidence="11 12">P48SEP</strain>
    </source>
</reference>
<feature type="transmembrane region" description="Helical" evidence="8">
    <location>
        <begin position="423"/>
        <end position="444"/>
    </location>
</feature>
<evidence type="ECO:0000256" key="6">
    <source>
        <dbReference type="ARBA" id="ARBA00023136"/>
    </source>
</evidence>
<feature type="region of interest" description="Disordered" evidence="7">
    <location>
        <begin position="677"/>
        <end position="697"/>
    </location>
</feature>
<evidence type="ECO:0000256" key="8">
    <source>
        <dbReference type="SAM" id="Phobius"/>
    </source>
</evidence>
<comment type="similarity">
    <text evidence="2">Belongs to the MscS (TC 1.A.23) family.</text>
</comment>
<dbReference type="Gene3D" id="3.30.70.100">
    <property type="match status" value="1"/>
</dbReference>
<dbReference type="SUPFAM" id="SSF82689">
    <property type="entry name" value="Mechanosensitive channel protein MscS (YggB), C-terminal domain"/>
    <property type="match status" value="1"/>
</dbReference>
<keyword evidence="5 8" id="KW-1133">Transmembrane helix</keyword>
<keyword evidence="3" id="KW-1003">Cell membrane</keyword>
<dbReference type="Gene3D" id="1.10.287.1260">
    <property type="match status" value="1"/>
</dbReference>
<feature type="domain" description="Mechanosensitive ion channel MscS C-terminal" evidence="10">
    <location>
        <begin position="581"/>
        <end position="651"/>
    </location>
</feature>
<keyword evidence="4 8" id="KW-0812">Transmembrane</keyword>
<dbReference type="InterPro" id="IPR023408">
    <property type="entry name" value="MscS_beta-dom_sf"/>
</dbReference>
<evidence type="ECO:0000256" key="1">
    <source>
        <dbReference type="ARBA" id="ARBA00004651"/>
    </source>
</evidence>